<evidence type="ECO:0000313" key="6">
    <source>
        <dbReference type="Proteomes" id="UP000246991"/>
    </source>
</evidence>
<dbReference type="InterPro" id="IPR027417">
    <property type="entry name" value="P-loop_NTPase"/>
</dbReference>
<comment type="caution">
    <text evidence="5">The sequence shown here is derived from an EMBL/GenBank/DDBJ whole genome shotgun (WGS) entry which is preliminary data.</text>
</comment>
<gene>
    <name evidence="5" type="ORF">C7212DRAFT_359328</name>
</gene>
<keyword evidence="6" id="KW-1185">Reference proteome</keyword>
<feature type="domain" description="GPI inositol-deacylase winged helix" evidence="3">
    <location>
        <begin position="359"/>
        <end position="429"/>
    </location>
</feature>
<dbReference type="Gene3D" id="1.25.40.20">
    <property type="entry name" value="Ankyrin repeat-containing domain"/>
    <property type="match status" value="1"/>
</dbReference>
<feature type="region of interest" description="Disordered" evidence="2">
    <location>
        <begin position="1"/>
        <end position="32"/>
    </location>
</feature>
<evidence type="ECO:0000259" key="3">
    <source>
        <dbReference type="Pfam" id="PF22939"/>
    </source>
</evidence>
<accession>A0A317SI56</accession>
<dbReference type="Pfam" id="PF22939">
    <property type="entry name" value="WHD_GPIID"/>
    <property type="match status" value="1"/>
</dbReference>
<feature type="compositionally biased region" description="Low complexity" evidence="2">
    <location>
        <begin position="9"/>
        <end position="32"/>
    </location>
</feature>
<sequence length="625" mass="70311">MGNWLSKIPSGDDSSSRSGPPNTTNSVNIGSGNINSGNINSGNITYNTFCIYGDTNSPENYTKIMQCLYSSGYEEHRGRVRTPVEGTCTWVTEHPKYREWFENKTSGVLWLSGDPGCGKSVIASFLITHLKAQTDATVCYFFFKDDSEEQRSASSALCAVLHQLFFQNKSLHVYAQEAFDAKGRRFTQEVETLWNILVKAVAEGGCGDVICVVDALDECEEATLTPLIRYVAGLPESQNSEIPLKLLVTGRPYHKIEMELGSPATTIRLKGEEEVNTIAADVTRVIDAGIRDLESCWGQPGGLGYLRDLLESSADRTFLWVSLVLGILKDSGDGSPEEFTNIVSTTPRDLAALYTKILDKTKYPDKARLILNIVVAAARPLTLREMNVAFRISRDGKDTVKNYCGLFVRIIDSKVYLVHQTAREFLIKRSSLGEGNWQYTLGPNDSNFILADICITYLSREDFENVSFVISTSGDIEQGTVDHHIQKYSLLDYASRYWADHFRDSGDRQMEFFEFTRLICEAGSKRLLTWFQVYWFNSQGPYKCPYDLTHLMIASWFGQGAVVERLLEDGGDNNTRCKRYGTSLNVAAVRRDEGVTRILLQKNVEAYIRGRWYNILQVKRTPLLK</sequence>
<proteinExistence type="predicted"/>
<reference evidence="5 6" key="1">
    <citation type="submission" date="2018-03" db="EMBL/GenBank/DDBJ databases">
        <title>Genomes of Pezizomycetes fungi and the evolution of truffles.</title>
        <authorList>
            <person name="Murat C."/>
            <person name="Payen T."/>
            <person name="Noel B."/>
            <person name="Kuo A."/>
            <person name="Martin F.M."/>
        </authorList>
    </citation>
    <scope>NUCLEOTIDE SEQUENCE [LARGE SCALE GENOMIC DNA]</scope>
    <source>
        <strain evidence="5">091103-1</strain>
    </source>
</reference>
<organism evidence="5 6">
    <name type="scientific">Tuber magnatum</name>
    <name type="common">white Piedmont truffle</name>
    <dbReference type="NCBI Taxonomy" id="42249"/>
    <lineage>
        <taxon>Eukaryota</taxon>
        <taxon>Fungi</taxon>
        <taxon>Dikarya</taxon>
        <taxon>Ascomycota</taxon>
        <taxon>Pezizomycotina</taxon>
        <taxon>Pezizomycetes</taxon>
        <taxon>Pezizales</taxon>
        <taxon>Tuberaceae</taxon>
        <taxon>Tuber</taxon>
    </lineage>
</organism>
<protein>
    <submittedName>
        <fullName evidence="5">Uncharacterized protein</fullName>
    </submittedName>
</protein>
<dbReference type="Proteomes" id="UP000246991">
    <property type="component" value="Unassembled WGS sequence"/>
</dbReference>
<evidence type="ECO:0000313" key="5">
    <source>
        <dbReference type="EMBL" id="PWW74072.1"/>
    </source>
</evidence>
<dbReference type="SUPFAM" id="SSF48403">
    <property type="entry name" value="Ankyrin repeat"/>
    <property type="match status" value="1"/>
</dbReference>
<dbReference type="InterPro" id="IPR036770">
    <property type="entry name" value="Ankyrin_rpt-contain_sf"/>
</dbReference>
<evidence type="ECO:0000259" key="4">
    <source>
        <dbReference type="Pfam" id="PF24883"/>
    </source>
</evidence>
<dbReference type="Gene3D" id="3.40.50.300">
    <property type="entry name" value="P-loop containing nucleotide triphosphate hydrolases"/>
    <property type="match status" value="1"/>
</dbReference>
<evidence type="ECO:0000256" key="1">
    <source>
        <dbReference type="ARBA" id="ARBA00022737"/>
    </source>
</evidence>
<dbReference type="PANTHER" id="PTHR10039:SF14">
    <property type="entry name" value="NACHT DOMAIN-CONTAINING PROTEIN"/>
    <property type="match status" value="1"/>
</dbReference>
<dbReference type="SUPFAM" id="SSF52540">
    <property type="entry name" value="P-loop containing nucleoside triphosphate hydrolases"/>
    <property type="match status" value="1"/>
</dbReference>
<dbReference type="AlphaFoldDB" id="A0A317SI56"/>
<dbReference type="Pfam" id="PF24883">
    <property type="entry name" value="NPHP3_N"/>
    <property type="match status" value="1"/>
</dbReference>
<name>A0A317SI56_9PEZI</name>
<dbReference type="InterPro" id="IPR054471">
    <property type="entry name" value="GPIID_WHD"/>
</dbReference>
<evidence type="ECO:0000256" key="2">
    <source>
        <dbReference type="SAM" id="MobiDB-lite"/>
    </source>
</evidence>
<dbReference type="InterPro" id="IPR056884">
    <property type="entry name" value="NPHP3-like_N"/>
</dbReference>
<dbReference type="EMBL" id="PYWC01000068">
    <property type="protein sequence ID" value="PWW74072.1"/>
    <property type="molecule type" value="Genomic_DNA"/>
</dbReference>
<feature type="domain" description="Nephrocystin 3-like N-terminal" evidence="4">
    <location>
        <begin position="86"/>
        <end position="251"/>
    </location>
</feature>
<dbReference type="PANTHER" id="PTHR10039">
    <property type="entry name" value="AMELOGENIN"/>
    <property type="match status" value="1"/>
</dbReference>
<dbReference type="OrthoDB" id="163438at2759"/>
<keyword evidence="1" id="KW-0677">Repeat</keyword>